<dbReference type="PRINTS" id="PR00385">
    <property type="entry name" value="P450"/>
</dbReference>
<dbReference type="EMBL" id="JANAWD010000057">
    <property type="protein sequence ID" value="KAJ3488875.1"/>
    <property type="molecule type" value="Genomic_DNA"/>
</dbReference>
<organism evidence="10 11">
    <name type="scientific">Meripilus lineatus</name>
    <dbReference type="NCBI Taxonomy" id="2056292"/>
    <lineage>
        <taxon>Eukaryota</taxon>
        <taxon>Fungi</taxon>
        <taxon>Dikarya</taxon>
        <taxon>Basidiomycota</taxon>
        <taxon>Agaricomycotina</taxon>
        <taxon>Agaricomycetes</taxon>
        <taxon>Polyporales</taxon>
        <taxon>Meripilaceae</taxon>
        <taxon>Meripilus</taxon>
    </lineage>
</organism>
<comment type="cofactor">
    <cofactor evidence="1 9">
        <name>heme</name>
        <dbReference type="ChEBI" id="CHEBI:30413"/>
    </cofactor>
</comment>
<proteinExistence type="inferred from homology"/>
<comment type="pathway">
    <text evidence="2">Secondary metabolite biosynthesis.</text>
</comment>
<dbReference type="SUPFAM" id="SSF48264">
    <property type="entry name" value="Cytochrome P450"/>
    <property type="match status" value="1"/>
</dbReference>
<sequence>MSTVSFLVPAILLVLPIWLLLRGRALRSPLEQIPGPPSPSFFSGHLEKLFHRHEGWRLHNLLATEYAAVSRIRGVLGEHILYVFDPTALHSIIIKDQQYYEEASFSVSITSLVFGEGLLATLHDQHRKQRKILNPVFSIAHMRHMIPIFYRVAHQLGDGIAKQVGSLSGEVDVLNWMGRTALELIGQAGLGCSFDPLIEDVHNEYGEAIKKIAPALFSLGFPQFLTPYLIKIGTPRFRRWVVDNLLLNSKIQHLKGIVDLTYNNAKDLLEKKRLALKEGDEAMMQQIGEGKDIMSILLRANMTASESEKLSEEELLGQMATLIAAATDTTSGALSQILNLLAKHPDAQERLREEISQASNGEDISYDRLIELPYMDAICRETLRLYPPVHEVHRDCKKDMVLPLANPIRGLNGKWISEIFVPKGTRIIVGIRACNRNKDLWGEDALEWKPERWLSPLPGSVTEARIPGVYSNMMTFLGGGRSCIGFKFSQLEMKVVLSVLIATFKFSLSDQDIVWNLAGAKYPTVGKTSTKPSMPMKVELLKTASL</sequence>
<dbReference type="Gene3D" id="1.10.630.10">
    <property type="entry name" value="Cytochrome P450"/>
    <property type="match status" value="1"/>
</dbReference>
<keyword evidence="5 9" id="KW-0479">Metal-binding</keyword>
<dbReference type="GO" id="GO:0016705">
    <property type="term" value="F:oxidoreductase activity, acting on paired donors, with incorporation or reduction of molecular oxygen"/>
    <property type="evidence" value="ECO:0007669"/>
    <property type="project" value="InterPro"/>
</dbReference>
<comment type="similarity">
    <text evidence="3">Belongs to the cytochrome P450 family.</text>
</comment>
<dbReference type="GO" id="GO:0005506">
    <property type="term" value="F:iron ion binding"/>
    <property type="evidence" value="ECO:0007669"/>
    <property type="project" value="InterPro"/>
</dbReference>
<evidence type="ECO:0000256" key="5">
    <source>
        <dbReference type="ARBA" id="ARBA00022723"/>
    </source>
</evidence>
<dbReference type="Pfam" id="PF00067">
    <property type="entry name" value="p450"/>
    <property type="match status" value="1"/>
</dbReference>
<dbReference type="InterPro" id="IPR050121">
    <property type="entry name" value="Cytochrome_P450_monoxygenase"/>
</dbReference>
<dbReference type="InterPro" id="IPR001128">
    <property type="entry name" value="Cyt_P450"/>
</dbReference>
<dbReference type="Proteomes" id="UP001212997">
    <property type="component" value="Unassembled WGS sequence"/>
</dbReference>
<evidence type="ECO:0000313" key="10">
    <source>
        <dbReference type="EMBL" id="KAJ3488875.1"/>
    </source>
</evidence>
<keyword evidence="6" id="KW-0560">Oxidoreductase</keyword>
<evidence type="ECO:0000256" key="9">
    <source>
        <dbReference type="PIRSR" id="PIRSR602401-1"/>
    </source>
</evidence>
<protein>
    <recommendedName>
        <fullName evidence="12">Cytochrome P450</fullName>
    </recommendedName>
</protein>
<evidence type="ECO:0000256" key="1">
    <source>
        <dbReference type="ARBA" id="ARBA00001971"/>
    </source>
</evidence>
<evidence type="ECO:0000256" key="3">
    <source>
        <dbReference type="ARBA" id="ARBA00010617"/>
    </source>
</evidence>
<name>A0AAD5V8L8_9APHY</name>
<dbReference type="InterPro" id="IPR002401">
    <property type="entry name" value="Cyt_P450_E_grp-I"/>
</dbReference>
<dbReference type="GO" id="GO:0020037">
    <property type="term" value="F:heme binding"/>
    <property type="evidence" value="ECO:0007669"/>
    <property type="project" value="InterPro"/>
</dbReference>
<dbReference type="PANTHER" id="PTHR24305:SF166">
    <property type="entry name" value="CYTOCHROME P450 12A4, MITOCHONDRIAL-RELATED"/>
    <property type="match status" value="1"/>
</dbReference>
<dbReference type="InterPro" id="IPR036396">
    <property type="entry name" value="Cyt_P450_sf"/>
</dbReference>
<keyword evidence="11" id="KW-1185">Reference proteome</keyword>
<evidence type="ECO:0008006" key="12">
    <source>
        <dbReference type="Google" id="ProtNLM"/>
    </source>
</evidence>
<evidence type="ECO:0000256" key="7">
    <source>
        <dbReference type="ARBA" id="ARBA00023004"/>
    </source>
</evidence>
<dbReference type="CDD" id="cd11069">
    <property type="entry name" value="CYP_FUM15-like"/>
    <property type="match status" value="1"/>
</dbReference>
<dbReference type="AlphaFoldDB" id="A0AAD5V8L8"/>
<gene>
    <name evidence="10" type="ORF">NLI96_g2508</name>
</gene>
<comment type="caution">
    <text evidence="10">The sequence shown here is derived from an EMBL/GenBank/DDBJ whole genome shotgun (WGS) entry which is preliminary data.</text>
</comment>
<evidence type="ECO:0000256" key="2">
    <source>
        <dbReference type="ARBA" id="ARBA00005179"/>
    </source>
</evidence>
<keyword evidence="8" id="KW-0503">Monooxygenase</keyword>
<accession>A0AAD5V8L8</accession>
<dbReference type="PRINTS" id="PR00463">
    <property type="entry name" value="EP450I"/>
</dbReference>
<evidence type="ECO:0000256" key="8">
    <source>
        <dbReference type="ARBA" id="ARBA00023033"/>
    </source>
</evidence>
<evidence type="ECO:0000256" key="6">
    <source>
        <dbReference type="ARBA" id="ARBA00023002"/>
    </source>
</evidence>
<dbReference type="PANTHER" id="PTHR24305">
    <property type="entry name" value="CYTOCHROME P450"/>
    <property type="match status" value="1"/>
</dbReference>
<keyword evidence="7 9" id="KW-0408">Iron</keyword>
<feature type="binding site" description="axial binding residue" evidence="9">
    <location>
        <position position="483"/>
    </location>
    <ligand>
        <name>heme</name>
        <dbReference type="ChEBI" id="CHEBI:30413"/>
    </ligand>
    <ligandPart>
        <name>Fe</name>
        <dbReference type="ChEBI" id="CHEBI:18248"/>
    </ligandPart>
</feature>
<reference evidence="10" key="1">
    <citation type="submission" date="2022-07" db="EMBL/GenBank/DDBJ databases">
        <title>Genome Sequence of Physisporinus lineatus.</title>
        <authorList>
            <person name="Buettner E."/>
        </authorList>
    </citation>
    <scope>NUCLEOTIDE SEQUENCE</scope>
    <source>
        <strain evidence="10">VT162</strain>
    </source>
</reference>
<evidence type="ECO:0000313" key="11">
    <source>
        <dbReference type="Proteomes" id="UP001212997"/>
    </source>
</evidence>
<dbReference type="GO" id="GO:0004497">
    <property type="term" value="F:monooxygenase activity"/>
    <property type="evidence" value="ECO:0007669"/>
    <property type="project" value="UniProtKB-KW"/>
</dbReference>
<evidence type="ECO:0000256" key="4">
    <source>
        <dbReference type="ARBA" id="ARBA00022617"/>
    </source>
</evidence>
<keyword evidence="4 9" id="KW-0349">Heme</keyword>